<organism evidence="1 2">
    <name type="scientific">Oryza meyeriana var. granulata</name>
    <dbReference type="NCBI Taxonomy" id="110450"/>
    <lineage>
        <taxon>Eukaryota</taxon>
        <taxon>Viridiplantae</taxon>
        <taxon>Streptophyta</taxon>
        <taxon>Embryophyta</taxon>
        <taxon>Tracheophyta</taxon>
        <taxon>Spermatophyta</taxon>
        <taxon>Magnoliopsida</taxon>
        <taxon>Liliopsida</taxon>
        <taxon>Poales</taxon>
        <taxon>Poaceae</taxon>
        <taxon>BOP clade</taxon>
        <taxon>Oryzoideae</taxon>
        <taxon>Oryzeae</taxon>
        <taxon>Oryzinae</taxon>
        <taxon>Oryza</taxon>
        <taxon>Oryza meyeriana</taxon>
    </lineage>
</organism>
<keyword evidence="2" id="KW-1185">Reference proteome</keyword>
<protein>
    <submittedName>
        <fullName evidence="1">Uncharacterized protein</fullName>
    </submittedName>
</protein>
<evidence type="ECO:0000313" key="2">
    <source>
        <dbReference type="Proteomes" id="UP000479710"/>
    </source>
</evidence>
<accession>A0A6G1BX28</accession>
<comment type="caution">
    <text evidence="1">The sequence shown here is derived from an EMBL/GenBank/DDBJ whole genome shotgun (WGS) entry which is preliminary data.</text>
</comment>
<name>A0A6G1BX28_9ORYZ</name>
<dbReference type="Proteomes" id="UP000479710">
    <property type="component" value="Unassembled WGS sequence"/>
</dbReference>
<dbReference type="EMBL" id="SPHZ02000011">
    <property type="protein sequence ID" value="KAF0892550.1"/>
    <property type="molecule type" value="Genomic_DNA"/>
</dbReference>
<evidence type="ECO:0000313" key="1">
    <source>
        <dbReference type="EMBL" id="KAF0892550.1"/>
    </source>
</evidence>
<sequence>MSRNGPGCSPAGLRCSESVIQAGEVISWSKEKFAAARERELPIDGEGQRRRCCVPSSNNRDKTLVDVVRPAAVCGGAMWGEWVET</sequence>
<dbReference type="AlphaFoldDB" id="A0A6G1BX28"/>
<reference evidence="1 2" key="1">
    <citation type="submission" date="2019-11" db="EMBL/GenBank/DDBJ databases">
        <title>Whole genome sequence of Oryza granulata.</title>
        <authorList>
            <person name="Li W."/>
        </authorList>
    </citation>
    <scope>NUCLEOTIDE SEQUENCE [LARGE SCALE GENOMIC DNA]</scope>
    <source>
        <strain evidence="2">cv. Menghai</strain>
        <tissue evidence="1">Leaf</tissue>
    </source>
</reference>
<proteinExistence type="predicted"/>
<gene>
    <name evidence="1" type="ORF">E2562_016847</name>
</gene>